<gene>
    <name evidence="2" type="ORF">GXN74_05405</name>
</gene>
<dbReference type="PANTHER" id="PTHR34322:SF2">
    <property type="entry name" value="TRANSPOSASE IS200-LIKE DOMAIN-CONTAINING PROTEIN"/>
    <property type="match status" value="1"/>
</dbReference>
<dbReference type="GO" id="GO:0003677">
    <property type="term" value="F:DNA binding"/>
    <property type="evidence" value="ECO:0007669"/>
    <property type="project" value="InterPro"/>
</dbReference>
<accession>A0A7X5KMP5</accession>
<dbReference type="PANTHER" id="PTHR34322">
    <property type="entry name" value="TRANSPOSASE, Y1_TNP DOMAIN-CONTAINING"/>
    <property type="match status" value="1"/>
</dbReference>
<dbReference type="InterPro" id="IPR002686">
    <property type="entry name" value="Transposase_17"/>
</dbReference>
<reference evidence="2 3" key="1">
    <citation type="submission" date="2020-01" db="EMBL/GenBank/DDBJ databases">
        <title>Anaeroalcalibacter tamaniensis gen. nov., sp. nov., moderately halophilic strictly anaerobic fermenter bacterium from mud volcano of Taman peninsula.</title>
        <authorList>
            <person name="Frolova A."/>
            <person name="Merkel A.Y."/>
            <person name="Slobodkin A.I."/>
        </authorList>
    </citation>
    <scope>NUCLEOTIDE SEQUENCE [LARGE SCALE GENOMIC DNA]</scope>
    <source>
        <strain evidence="2 3">F-3ap</strain>
    </source>
</reference>
<organism evidence="2 3">
    <name type="scientific">Anaerotalea alkaliphila</name>
    <dbReference type="NCBI Taxonomy" id="2662126"/>
    <lineage>
        <taxon>Bacteria</taxon>
        <taxon>Bacillati</taxon>
        <taxon>Bacillota</taxon>
        <taxon>Clostridia</taxon>
        <taxon>Eubacteriales</taxon>
        <taxon>Anaerotalea</taxon>
    </lineage>
</organism>
<proteinExistence type="predicted"/>
<dbReference type="Proteomes" id="UP000461585">
    <property type="component" value="Unassembled WGS sequence"/>
</dbReference>
<evidence type="ECO:0000313" key="3">
    <source>
        <dbReference type="Proteomes" id="UP000461585"/>
    </source>
</evidence>
<dbReference type="AlphaFoldDB" id="A0A7X5KMP5"/>
<dbReference type="GO" id="GO:0004803">
    <property type="term" value="F:transposase activity"/>
    <property type="evidence" value="ECO:0007669"/>
    <property type="project" value="InterPro"/>
</dbReference>
<dbReference type="RefSeq" id="WP_162369910.1">
    <property type="nucleotide sequence ID" value="NZ_JAAEEH010000011.1"/>
</dbReference>
<feature type="domain" description="Transposase IS200-like" evidence="1">
    <location>
        <begin position="9"/>
        <end position="123"/>
    </location>
</feature>
<dbReference type="SMART" id="SM01321">
    <property type="entry name" value="Y1_Tnp"/>
    <property type="match status" value="1"/>
</dbReference>
<name>A0A7X5KMP5_9FIRM</name>
<keyword evidence="3" id="KW-1185">Reference proteome</keyword>
<dbReference type="InterPro" id="IPR036515">
    <property type="entry name" value="Transposase_17_sf"/>
</dbReference>
<dbReference type="EMBL" id="JAAEEH010000011">
    <property type="protein sequence ID" value="NDL67184.1"/>
    <property type="molecule type" value="Genomic_DNA"/>
</dbReference>
<evidence type="ECO:0000313" key="2">
    <source>
        <dbReference type="EMBL" id="NDL67184.1"/>
    </source>
</evidence>
<dbReference type="Gene3D" id="3.30.70.1290">
    <property type="entry name" value="Transposase IS200-like"/>
    <property type="match status" value="1"/>
</dbReference>
<dbReference type="GO" id="GO:0006313">
    <property type="term" value="P:DNA transposition"/>
    <property type="evidence" value="ECO:0007669"/>
    <property type="project" value="InterPro"/>
</dbReference>
<protein>
    <submittedName>
        <fullName evidence="2">Transposase</fullName>
    </submittedName>
</protein>
<dbReference type="SUPFAM" id="SSF143422">
    <property type="entry name" value="Transposase IS200-like"/>
    <property type="match status" value="1"/>
</dbReference>
<sequence length="252" mass="29561">MPRKPRMKSETGIYHVVWRGNNRQTVFWDDRDCLRFLEMLQEYREPCGYAVYAYCLMGNHVHLLMKEGREPLEEVFRRLGAKHVGWHNRRHERTGHLFQDRFLSEAVEDTAYLLTALRYIHLNPVKAGMVGSVEEHPWSSYGEYMSGPRICETGPVLQLFGEERQRALASFRRFHEGGRGDRCPVEQGRRQQDDREVIGRIRELSRADDIERIGEWPKGPRDRLLRELKEEGMSTVQIARILGIGLSIVRRS</sequence>
<evidence type="ECO:0000259" key="1">
    <source>
        <dbReference type="SMART" id="SM01321"/>
    </source>
</evidence>
<dbReference type="Pfam" id="PF01797">
    <property type="entry name" value="Y1_Tnp"/>
    <property type="match status" value="1"/>
</dbReference>
<comment type="caution">
    <text evidence="2">The sequence shown here is derived from an EMBL/GenBank/DDBJ whole genome shotgun (WGS) entry which is preliminary data.</text>
</comment>